<evidence type="ECO:0000313" key="3">
    <source>
        <dbReference type="EMBL" id="WUR04925.1"/>
    </source>
</evidence>
<dbReference type="Proteomes" id="UP001334084">
    <property type="component" value="Chromosome 11"/>
</dbReference>
<dbReference type="AlphaFoldDB" id="A0AAX4JG30"/>
<dbReference type="EMBL" id="CP142736">
    <property type="protein sequence ID" value="WUR04925.1"/>
    <property type="molecule type" value="Genomic_DNA"/>
</dbReference>
<keyword evidence="2" id="KW-0472">Membrane</keyword>
<evidence type="ECO:0000256" key="1">
    <source>
        <dbReference type="SAM" id="MobiDB-lite"/>
    </source>
</evidence>
<gene>
    <name evidence="3" type="ORF">VNE69_11091</name>
</gene>
<keyword evidence="2" id="KW-0812">Transmembrane</keyword>
<feature type="compositionally biased region" description="Low complexity" evidence="1">
    <location>
        <begin position="534"/>
        <end position="548"/>
    </location>
</feature>
<dbReference type="KEGG" id="vnx:VNE69_11091"/>
<organism evidence="3 4">
    <name type="scientific">Vairimorpha necatrix</name>
    <dbReference type="NCBI Taxonomy" id="6039"/>
    <lineage>
        <taxon>Eukaryota</taxon>
        <taxon>Fungi</taxon>
        <taxon>Fungi incertae sedis</taxon>
        <taxon>Microsporidia</taxon>
        <taxon>Nosematidae</taxon>
        <taxon>Vairimorpha</taxon>
    </lineage>
</organism>
<sequence>MIKQQFFIPTIAFFCMKNFIKTIEIAKESSEMIDQTLDTYSSNFVKKHDNINELKYIDHSGICFEKDIEKTNNISVSKILNDLQNENSIFGSPYENLNDKKTNNIDFYVLKYVCNKFFHLLLLEKPFYSRLPKFYLVRENTTIFSEEMEVIFYNAVKNHACGEELLPSVKDSAYDYLNPFVIESLELIYILSSNEFQKLFLKPFELDRIWSDIAKCFDLKYSTNKKDKLETMFESIKYKKILNKLFRLVNKSNDKLNFSNKTRDKKPNFFKHLFATAYGLALLPCASLAPLENNLLPSVKNVNYDFNNENESVSQHSVVINDNFNEIIHNTKYGYNRELELPIDMRDENEEKEYIIGENEYSMFESEDGKTFKTIKKYDKETTGDLNAISSTIENSFDKPSPEDVSSTHYFLSTNKKITNEEDLTVVDNTHASLSPYIEANSKTNNNFNIDLPSTITTEINKMVKNEKNYIDLKESKTKIPAKGKERSKRAPKGYRYKFKFKPKFKPSKPAKTGESNLKPSKNDVKSESIPKQSKNGGKSGGKFSKSGKAGKGLFKKGGKKLKNPFKMPDFNLKEFFSRIFELIKSGWYIVLPIIGIIISIIGALCRFFGKKLFKCCCCKKKKSDEDKEKLIPNEKK</sequence>
<keyword evidence="2" id="KW-1133">Transmembrane helix</keyword>
<name>A0AAX4JG30_9MICR</name>
<proteinExistence type="predicted"/>
<reference evidence="3" key="1">
    <citation type="journal article" date="2024" name="BMC Genomics">
        <title>Functional annotation of a divergent genome using sequence and structure-based similarity.</title>
        <authorList>
            <person name="Svedberg D."/>
            <person name="Winiger R.R."/>
            <person name="Berg A."/>
            <person name="Sharma H."/>
            <person name="Tellgren-Roth C."/>
            <person name="Debrunner-Vossbrinck B.A."/>
            <person name="Vossbrinck C.R."/>
            <person name="Barandun J."/>
        </authorList>
    </citation>
    <scope>NUCLEOTIDE SEQUENCE</scope>
    <source>
        <strain evidence="3">Illinois isolate</strain>
    </source>
</reference>
<accession>A0AAX4JG30</accession>
<feature type="transmembrane region" description="Helical" evidence="2">
    <location>
        <begin position="587"/>
        <end position="606"/>
    </location>
</feature>
<evidence type="ECO:0000313" key="4">
    <source>
        <dbReference type="Proteomes" id="UP001334084"/>
    </source>
</evidence>
<protein>
    <submittedName>
        <fullName evidence="3">SP-containing membrane protein</fullName>
    </submittedName>
</protein>
<dbReference type="RefSeq" id="XP_065331070.1">
    <property type="nucleotide sequence ID" value="XM_065474998.1"/>
</dbReference>
<feature type="region of interest" description="Disordered" evidence="1">
    <location>
        <begin position="504"/>
        <end position="556"/>
    </location>
</feature>
<evidence type="ECO:0000256" key="2">
    <source>
        <dbReference type="SAM" id="Phobius"/>
    </source>
</evidence>
<keyword evidence="4" id="KW-1185">Reference proteome</keyword>
<dbReference type="GeneID" id="90542765"/>